<gene>
    <name evidence="5" type="ORF">D9611_003408</name>
</gene>
<feature type="region of interest" description="Disordered" evidence="4">
    <location>
        <begin position="225"/>
        <end position="308"/>
    </location>
</feature>
<keyword evidence="3" id="KW-0175">Coiled coil</keyword>
<accession>A0A8H5FHD2</accession>
<evidence type="ECO:0000313" key="6">
    <source>
        <dbReference type="Proteomes" id="UP000541558"/>
    </source>
</evidence>
<feature type="compositionally biased region" description="Polar residues" evidence="4">
    <location>
        <begin position="447"/>
        <end position="459"/>
    </location>
</feature>
<sequence length="960" mass="105328">MASELPGLPSERPSTVDISTDTSILTRRLRHISSIQVRNVTPFPVRDAFTSALSQPVDLMHSASTVNDDLHVLSSRRRSRKISSNSVATRSSLKWEDGLHDEETTSLTGGSGTLRGRKTSTGSRVNFASTGADVAGTSLSPKTTSFVKQRPRTNSKASSTTSSRIHASYISSNAAARTSSFLPDHSQKGLEKVINSRLLETCLVLSVIEYPPEAPLPTAQRTAGLVSPTQADVSGKPTPKSAPPLKSQFKAAPHARQSSSSSISKRIRTHSSDSTSSDIKDSSDPKMSRTPSSSMNGKVKVFPSPQPKARPKLSNLIESFIPRKPDPLSLTYRSPIHRPSTNPSFPLGPSLVSQSLEWTRLNAQSLKVAIWGKLPQEVQRSGWDDTHQPPYPDESGYRWCIIQEWDVQLDELVPLPDDVHSCDLPSNTFLLTLGPHGRTYYTPHQTQLISRPSTPSTGYASDPESELHKVKRTGDGSSFAPDAHSRRRRRGANMGDSKDIPKTATWPDLFQLATLQALIYDNDASLSTISAKVDRLIAEDIVSPLNREISERQYRISEHRSNREEVLNICSQRRETIESRREIFRKRRENLSVARQAIGEAEEAEADAADRVDEERSQLASLRLTMTAMRSHLVAILSDIFPIELYSPADLLFTIFDVALPLPLAAKDPAPPLSVPEHKDINEDSVATALGYVAQVLQILAAYLGTSLLYPVTCIGSRSLIRDNISAMIGPRMFPLYSKGVDTYRFEYGVFLLNKNIEILMVEKDLRALDMRHIMPNLKNLLLILSHEHSRSELPKSKLPPSSSSLSLLSLDSESTQDMERVEGGAGDTTKGRRQSETDGSGELNTPLSGSGSTTPIPTPASDESRKSRFLALAPFTGFLRGRYPSTSRASTQSVQESAEGGGEEDEEDRSTIHGLVRDVDVGESDNHDSEVAFKAVENDQEPKPQHSLAVTETLSPETG</sequence>
<feature type="compositionally biased region" description="Basic and acidic residues" evidence="4">
    <location>
        <begin position="910"/>
        <end position="945"/>
    </location>
</feature>
<dbReference type="GO" id="GO:0000323">
    <property type="term" value="C:lytic vacuole"/>
    <property type="evidence" value="ECO:0007669"/>
    <property type="project" value="TreeGrafter"/>
</dbReference>
<organism evidence="5 6">
    <name type="scientific">Ephemerocybe angulata</name>
    <dbReference type="NCBI Taxonomy" id="980116"/>
    <lineage>
        <taxon>Eukaryota</taxon>
        <taxon>Fungi</taxon>
        <taxon>Dikarya</taxon>
        <taxon>Basidiomycota</taxon>
        <taxon>Agaricomycotina</taxon>
        <taxon>Agaricomycetes</taxon>
        <taxon>Agaricomycetidae</taxon>
        <taxon>Agaricales</taxon>
        <taxon>Agaricineae</taxon>
        <taxon>Psathyrellaceae</taxon>
        <taxon>Ephemerocybe</taxon>
    </lineage>
</organism>
<reference evidence="5 6" key="1">
    <citation type="journal article" date="2020" name="ISME J.">
        <title>Uncovering the hidden diversity of litter-decomposition mechanisms in mushroom-forming fungi.</title>
        <authorList>
            <person name="Floudas D."/>
            <person name="Bentzer J."/>
            <person name="Ahren D."/>
            <person name="Johansson T."/>
            <person name="Persson P."/>
            <person name="Tunlid A."/>
        </authorList>
    </citation>
    <scope>NUCLEOTIDE SEQUENCE [LARGE SCALE GENOMIC DNA]</scope>
    <source>
        <strain evidence="5 6">CBS 175.51</strain>
    </source>
</reference>
<dbReference type="OrthoDB" id="72772at2759"/>
<feature type="compositionally biased region" description="Polar residues" evidence="4">
    <location>
        <begin position="949"/>
        <end position="960"/>
    </location>
</feature>
<feature type="compositionally biased region" description="Basic and acidic residues" evidence="4">
    <location>
        <begin position="465"/>
        <end position="474"/>
    </location>
</feature>
<feature type="compositionally biased region" description="Polar residues" evidence="4">
    <location>
        <begin position="885"/>
        <end position="897"/>
    </location>
</feature>
<feature type="compositionally biased region" description="Polar residues" evidence="4">
    <location>
        <begin position="137"/>
        <end position="164"/>
    </location>
</feature>
<evidence type="ECO:0000256" key="2">
    <source>
        <dbReference type="ARBA" id="ARBA00013807"/>
    </source>
</evidence>
<feature type="region of interest" description="Disordered" evidence="4">
    <location>
        <begin position="881"/>
        <end position="960"/>
    </location>
</feature>
<keyword evidence="6" id="KW-1185">Reference proteome</keyword>
<evidence type="ECO:0000256" key="1">
    <source>
        <dbReference type="ARBA" id="ARBA00009574"/>
    </source>
</evidence>
<dbReference type="PANTHER" id="PTHR15157">
    <property type="entry name" value="UV RADIATION RESISTANCE-ASSOCIATED GENE PROTEIN"/>
    <property type="match status" value="1"/>
</dbReference>
<feature type="compositionally biased region" description="Polar residues" evidence="4">
    <location>
        <begin position="843"/>
        <end position="856"/>
    </location>
</feature>
<dbReference type="Pfam" id="PF10186">
    <property type="entry name" value="ATG14"/>
    <property type="match status" value="1"/>
</dbReference>
<comment type="similarity">
    <text evidence="1">Belongs to the ATG14 family.</text>
</comment>
<dbReference type="GO" id="GO:0005768">
    <property type="term" value="C:endosome"/>
    <property type="evidence" value="ECO:0007669"/>
    <property type="project" value="TreeGrafter"/>
</dbReference>
<dbReference type="Proteomes" id="UP000541558">
    <property type="component" value="Unassembled WGS sequence"/>
</dbReference>
<name>A0A8H5FHD2_9AGAR</name>
<dbReference type="EMBL" id="JAACJK010000057">
    <property type="protein sequence ID" value="KAF5336836.1"/>
    <property type="molecule type" value="Genomic_DNA"/>
</dbReference>
<dbReference type="GO" id="GO:0032991">
    <property type="term" value="C:protein-containing complex"/>
    <property type="evidence" value="ECO:0007669"/>
    <property type="project" value="UniProtKB-ARBA"/>
</dbReference>
<feature type="region of interest" description="Disordered" evidence="4">
    <location>
        <begin position="793"/>
        <end position="867"/>
    </location>
</feature>
<evidence type="ECO:0000256" key="3">
    <source>
        <dbReference type="ARBA" id="ARBA00023054"/>
    </source>
</evidence>
<proteinExistence type="inferred from homology"/>
<dbReference type="AlphaFoldDB" id="A0A8H5FHD2"/>
<dbReference type="GO" id="GO:0000149">
    <property type="term" value="F:SNARE binding"/>
    <property type="evidence" value="ECO:0007669"/>
    <property type="project" value="TreeGrafter"/>
</dbReference>
<dbReference type="GO" id="GO:0035493">
    <property type="term" value="P:SNARE complex assembly"/>
    <property type="evidence" value="ECO:0007669"/>
    <property type="project" value="TreeGrafter"/>
</dbReference>
<protein>
    <recommendedName>
        <fullName evidence="2">Autophagy-related protein 14</fullName>
    </recommendedName>
</protein>
<dbReference type="PANTHER" id="PTHR15157:SF5">
    <property type="entry name" value="UV RADIATION RESISTANCE-ASSOCIATED GENE PROTEIN"/>
    <property type="match status" value="1"/>
</dbReference>
<dbReference type="InterPro" id="IPR018791">
    <property type="entry name" value="UV_resistance/autophagy_Atg14"/>
</dbReference>
<evidence type="ECO:0000313" key="5">
    <source>
        <dbReference type="EMBL" id="KAF5336836.1"/>
    </source>
</evidence>
<feature type="compositionally biased region" description="Basic and acidic residues" evidence="4">
    <location>
        <begin position="278"/>
        <end position="287"/>
    </location>
</feature>
<feature type="region of interest" description="Disordered" evidence="4">
    <location>
        <begin position="102"/>
        <end position="164"/>
    </location>
</feature>
<feature type="compositionally biased region" description="Low complexity" evidence="4">
    <location>
        <begin position="797"/>
        <end position="814"/>
    </location>
</feature>
<comment type="caution">
    <text evidence="5">The sequence shown here is derived from an EMBL/GenBank/DDBJ whole genome shotgun (WGS) entry which is preliminary data.</text>
</comment>
<evidence type="ECO:0000256" key="4">
    <source>
        <dbReference type="SAM" id="MobiDB-lite"/>
    </source>
</evidence>
<feature type="region of interest" description="Disordered" evidence="4">
    <location>
        <begin position="447"/>
        <end position="500"/>
    </location>
</feature>